<organism evidence="7 8">
    <name type="scientific">Amycolatopsis taiwanensis</name>
    <dbReference type="NCBI Taxonomy" id="342230"/>
    <lineage>
        <taxon>Bacteria</taxon>
        <taxon>Bacillati</taxon>
        <taxon>Actinomycetota</taxon>
        <taxon>Actinomycetes</taxon>
        <taxon>Pseudonocardiales</taxon>
        <taxon>Pseudonocardiaceae</taxon>
        <taxon>Amycolatopsis</taxon>
    </lineage>
</organism>
<keyword evidence="3" id="KW-0238">DNA-binding</keyword>
<dbReference type="EMBL" id="BSTI01000018">
    <property type="protein sequence ID" value="GLY69812.1"/>
    <property type="molecule type" value="Genomic_DNA"/>
</dbReference>
<dbReference type="SUPFAM" id="SSF46785">
    <property type="entry name" value="Winged helix' DNA-binding domain"/>
    <property type="match status" value="1"/>
</dbReference>
<dbReference type="SUPFAM" id="SSF53850">
    <property type="entry name" value="Periplasmic binding protein-like II"/>
    <property type="match status" value="1"/>
</dbReference>
<comment type="caution">
    <text evidence="7">The sequence shown here is derived from an EMBL/GenBank/DDBJ whole genome shotgun (WGS) entry which is preliminary data.</text>
</comment>
<feature type="domain" description="HTH lysR-type" evidence="6">
    <location>
        <begin position="2"/>
        <end position="59"/>
    </location>
</feature>
<name>A0A9W6R937_9PSEU</name>
<dbReference type="Pfam" id="PF03466">
    <property type="entry name" value="LysR_substrate"/>
    <property type="match status" value="1"/>
</dbReference>
<evidence type="ECO:0000256" key="2">
    <source>
        <dbReference type="ARBA" id="ARBA00023015"/>
    </source>
</evidence>
<dbReference type="GO" id="GO:0032993">
    <property type="term" value="C:protein-DNA complex"/>
    <property type="evidence" value="ECO:0007669"/>
    <property type="project" value="TreeGrafter"/>
</dbReference>
<dbReference type="PROSITE" id="PS50931">
    <property type="entry name" value="HTH_LYSR"/>
    <property type="match status" value="1"/>
</dbReference>
<proteinExistence type="inferred from homology"/>
<dbReference type="GO" id="GO:0003677">
    <property type="term" value="F:DNA binding"/>
    <property type="evidence" value="ECO:0007669"/>
    <property type="project" value="UniProtKB-KW"/>
</dbReference>
<feature type="region of interest" description="Disordered" evidence="5">
    <location>
        <begin position="293"/>
        <end position="318"/>
    </location>
</feature>
<dbReference type="Pfam" id="PF00126">
    <property type="entry name" value="HTH_1"/>
    <property type="match status" value="1"/>
</dbReference>
<dbReference type="InterPro" id="IPR005119">
    <property type="entry name" value="LysR_subst-bd"/>
</dbReference>
<dbReference type="InterPro" id="IPR000847">
    <property type="entry name" value="LysR_HTH_N"/>
</dbReference>
<protein>
    <submittedName>
        <fullName evidence="7">LysR family transcriptional regulator</fullName>
    </submittedName>
</protein>
<sequence length="318" mass="34404">MLNLDRLRVLHTVSVTGSVSNAARTLHVTTSAISQQIARLEREVGQRLVERHGRGIRLTEAGTFLARDAGELLTHVERVEAGLAEHRGTVTGTLAVAAFATAARGLLPGVLGTLRSRYPELRVSLSEREPHESIPALSRGRLDIAIVQEWPGDELTIPDGLTRCDLSEDTFDLALPADHPLAGRDRLAITELLDEDWIAWSDGQICHDWLMRTLRANDAQPCIAHTASEHATQLALVAAGLGVALIPRLGRDHAPPSVHFVPITPAPARRIFALQRTSASARPALRATLDTLQRAANSPADARPTKPPSQAGKPCRRP</sequence>
<dbReference type="Proteomes" id="UP001165136">
    <property type="component" value="Unassembled WGS sequence"/>
</dbReference>
<dbReference type="InterPro" id="IPR036388">
    <property type="entry name" value="WH-like_DNA-bd_sf"/>
</dbReference>
<dbReference type="PANTHER" id="PTHR30346">
    <property type="entry name" value="TRANSCRIPTIONAL DUAL REGULATOR HCAR-RELATED"/>
    <property type="match status" value="1"/>
</dbReference>
<evidence type="ECO:0000313" key="7">
    <source>
        <dbReference type="EMBL" id="GLY69812.1"/>
    </source>
</evidence>
<comment type="similarity">
    <text evidence="1">Belongs to the LysR transcriptional regulatory family.</text>
</comment>
<dbReference type="PRINTS" id="PR00039">
    <property type="entry name" value="HTHLYSR"/>
</dbReference>
<evidence type="ECO:0000256" key="1">
    <source>
        <dbReference type="ARBA" id="ARBA00009437"/>
    </source>
</evidence>
<keyword evidence="8" id="KW-1185">Reference proteome</keyword>
<dbReference type="InterPro" id="IPR036390">
    <property type="entry name" value="WH_DNA-bd_sf"/>
</dbReference>
<gene>
    <name evidence="7" type="ORF">Atai01_64310</name>
</gene>
<evidence type="ECO:0000259" key="6">
    <source>
        <dbReference type="PROSITE" id="PS50931"/>
    </source>
</evidence>
<evidence type="ECO:0000256" key="5">
    <source>
        <dbReference type="SAM" id="MobiDB-lite"/>
    </source>
</evidence>
<dbReference type="AlphaFoldDB" id="A0A9W6R937"/>
<evidence type="ECO:0000256" key="4">
    <source>
        <dbReference type="ARBA" id="ARBA00023163"/>
    </source>
</evidence>
<evidence type="ECO:0000256" key="3">
    <source>
        <dbReference type="ARBA" id="ARBA00023125"/>
    </source>
</evidence>
<dbReference type="FunFam" id="1.10.10.10:FF:000001">
    <property type="entry name" value="LysR family transcriptional regulator"/>
    <property type="match status" value="1"/>
</dbReference>
<dbReference type="Gene3D" id="3.40.190.10">
    <property type="entry name" value="Periplasmic binding protein-like II"/>
    <property type="match status" value="2"/>
</dbReference>
<keyword evidence="2" id="KW-0805">Transcription regulation</keyword>
<dbReference type="RefSeq" id="WP_285489223.1">
    <property type="nucleotide sequence ID" value="NZ_BSTI01000018.1"/>
</dbReference>
<reference evidence="7" key="1">
    <citation type="submission" date="2023-03" db="EMBL/GenBank/DDBJ databases">
        <title>Amycolatopsis taiwanensis NBRC 103393.</title>
        <authorList>
            <person name="Ichikawa N."/>
            <person name="Sato H."/>
            <person name="Tonouchi N."/>
        </authorList>
    </citation>
    <scope>NUCLEOTIDE SEQUENCE</scope>
    <source>
        <strain evidence="7">NBRC 103393</strain>
    </source>
</reference>
<dbReference type="Gene3D" id="1.10.10.10">
    <property type="entry name" value="Winged helix-like DNA-binding domain superfamily/Winged helix DNA-binding domain"/>
    <property type="match status" value="1"/>
</dbReference>
<dbReference type="CDD" id="cd08423">
    <property type="entry name" value="PBP2_LTTR_like_6"/>
    <property type="match status" value="1"/>
</dbReference>
<dbReference type="PANTHER" id="PTHR30346:SF29">
    <property type="entry name" value="LYSR SUBSTRATE-BINDING"/>
    <property type="match status" value="1"/>
</dbReference>
<keyword evidence="4" id="KW-0804">Transcription</keyword>
<dbReference type="GO" id="GO:0003700">
    <property type="term" value="F:DNA-binding transcription factor activity"/>
    <property type="evidence" value="ECO:0007669"/>
    <property type="project" value="InterPro"/>
</dbReference>
<accession>A0A9W6R937</accession>
<evidence type="ECO:0000313" key="8">
    <source>
        <dbReference type="Proteomes" id="UP001165136"/>
    </source>
</evidence>